<dbReference type="NCBIfam" id="TIGR01563">
    <property type="entry name" value="gp16_SPP1"/>
    <property type="match status" value="1"/>
</dbReference>
<sequence length="110" mass="12168">MTPAGKRDRRIVIEQRAQDGEDAMGAPVENWVSFATPMARIFYGRGDERREAAREGASQAASFLVLATAKTRVVKPIGFRIIFDGSTWDITAAPPIGRREIEFTATRRAS</sequence>
<evidence type="ECO:0000313" key="2">
    <source>
        <dbReference type="Proteomes" id="UP001335183"/>
    </source>
</evidence>
<dbReference type="InterPro" id="IPR038666">
    <property type="entry name" value="SSP1_head-tail_sf"/>
</dbReference>
<proteinExistence type="predicted"/>
<dbReference type="Gene3D" id="2.40.10.270">
    <property type="entry name" value="Bacteriophage SPP1 head-tail adaptor protein"/>
    <property type="match status" value="1"/>
</dbReference>
<reference evidence="1 2" key="1">
    <citation type="submission" date="2024-02" db="EMBL/GenBank/DDBJ databases">
        <title>The whole genome sequence of five bacterial samples isolated from Abu Dhabi Sabkha-shore region.</title>
        <authorList>
            <person name="Sudalaimuthuasari N."/>
            <person name="Sarfraz B."/>
            <person name="Tuyisabe J.D."/>
            <person name="Mugisha Ntwali L.D.M."/>
            <person name="Ali A.I.A.A."/>
            <person name="Almansoori S.Z.A."/>
            <person name="Alajami H.S.A."/>
            <person name="Almeqbaali A.A.S."/>
            <person name="Kundu B."/>
            <person name="Saeed E.E."/>
            <person name="Sukumarinath V."/>
            <person name="Mishra A.K."/>
            <person name="Hazzouri K.M."/>
            <person name="Almaskari R."/>
            <person name="Sharma A.K."/>
            <person name="Amiri K.M.A."/>
        </authorList>
    </citation>
    <scope>NUCLEOTIDE SEQUENCE [LARGE SCALE GENOMIC DNA]</scope>
    <source>
        <strain evidence="2">kcgeb_sd</strain>
    </source>
</reference>
<dbReference type="Pfam" id="PF05521">
    <property type="entry name" value="Phage_HCP"/>
    <property type="match status" value="1"/>
</dbReference>
<evidence type="ECO:0000313" key="1">
    <source>
        <dbReference type="EMBL" id="WWA47059.1"/>
    </source>
</evidence>
<gene>
    <name evidence="1" type="ORF">V5F89_12445</name>
</gene>
<organism evidence="1 2">
    <name type="scientific">Pelagerythrobacter marensis</name>
    <dbReference type="NCBI Taxonomy" id="543877"/>
    <lineage>
        <taxon>Bacteria</taxon>
        <taxon>Pseudomonadati</taxon>
        <taxon>Pseudomonadota</taxon>
        <taxon>Alphaproteobacteria</taxon>
        <taxon>Sphingomonadales</taxon>
        <taxon>Erythrobacteraceae</taxon>
        <taxon>Pelagerythrobacter</taxon>
    </lineage>
</organism>
<name>A0ABZ2D4H0_9SPHN</name>
<accession>A0ABZ2D4H0</accession>
<dbReference type="EMBL" id="CP144918">
    <property type="protein sequence ID" value="WWA47059.1"/>
    <property type="molecule type" value="Genomic_DNA"/>
</dbReference>
<keyword evidence="2" id="KW-1185">Reference proteome</keyword>
<dbReference type="RefSeq" id="WP_338445950.1">
    <property type="nucleotide sequence ID" value="NZ_CP144918.1"/>
</dbReference>
<protein>
    <submittedName>
        <fullName evidence="1">Phage head closure protein</fullName>
    </submittedName>
</protein>
<dbReference type="Proteomes" id="UP001335183">
    <property type="component" value="Chromosome"/>
</dbReference>
<dbReference type="InterPro" id="IPR008767">
    <property type="entry name" value="Phage_SPP1_head-tail_adaptor"/>
</dbReference>